<organism evidence="1 2">
    <name type="scientific">Hypocrea atroviridis (strain ATCC 20476 / IMI 206040)</name>
    <name type="common">Trichoderma atroviride</name>
    <dbReference type="NCBI Taxonomy" id="452589"/>
    <lineage>
        <taxon>Eukaryota</taxon>
        <taxon>Fungi</taxon>
        <taxon>Dikarya</taxon>
        <taxon>Ascomycota</taxon>
        <taxon>Pezizomycotina</taxon>
        <taxon>Sordariomycetes</taxon>
        <taxon>Hypocreomycetidae</taxon>
        <taxon>Hypocreales</taxon>
        <taxon>Hypocreaceae</taxon>
        <taxon>Trichoderma</taxon>
    </lineage>
</organism>
<protein>
    <submittedName>
        <fullName evidence="1">Uncharacterized protein</fullName>
    </submittedName>
</protein>
<evidence type="ECO:0000313" key="1">
    <source>
        <dbReference type="EMBL" id="EHK41136.1"/>
    </source>
</evidence>
<accession>G9P4D5</accession>
<dbReference type="PANTHER" id="PTHR39697:SF2">
    <property type="entry name" value="CYANOVIRIN-N DOMAIN-CONTAINING PROTEIN"/>
    <property type="match status" value="1"/>
</dbReference>
<dbReference type="AlphaFoldDB" id="G9P4D5"/>
<dbReference type="HOGENOM" id="CLU_076163_2_0_1"/>
<proteinExistence type="predicted"/>
<reference evidence="1 2" key="1">
    <citation type="journal article" date="2011" name="Genome Biol.">
        <title>Comparative genome sequence analysis underscores mycoparasitism as the ancestral life style of Trichoderma.</title>
        <authorList>
            <person name="Kubicek C.P."/>
            <person name="Herrera-Estrella A."/>
            <person name="Seidl-Seiboth V."/>
            <person name="Martinez D.A."/>
            <person name="Druzhinina I.S."/>
            <person name="Thon M."/>
            <person name="Zeilinger S."/>
            <person name="Casas-Flores S."/>
            <person name="Horwitz B.A."/>
            <person name="Mukherjee P.K."/>
            <person name="Mukherjee M."/>
            <person name="Kredics L."/>
            <person name="Alcaraz L.D."/>
            <person name="Aerts A."/>
            <person name="Antal Z."/>
            <person name="Atanasova L."/>
            <person name="Cervantes-Badillo M.G."/>
            <person name="Challacombe J."/>
            <person name="Chertkov O."/>
            <person name="McCluskey K."/>
            <person name="Coulpier F."/>
            <person name="Deshpande N."/>
            <person name="von Doehren H."/>
            <person name="Ebbole D.J."/>
            <person name="Esquivel-Naranjo E.U."/>
            <person name="Fekete E."/>
            <person name="Flipphi M."/>
            <person name="Glaser F."/>
            <person name="Gomez-Rodriguez E.Y."/>
            <person name="Gruber S."/>
            <person name="Han C."/>
            <person name="Henrissat B."/>
            <person name="Hermosa R."/>
            <person name="Hernandez-Onate M."/>
            <person name="Karaffa L."/>
            <person name="Kosti I."/>
            <person name="Le Crom S."/>
            <person name="Lindquist E."/>
            <person name="Lucas S."/>
            <person name="Luebeck M."/>
            <person name="Luebeck P.S."/>
            <person name="Margeot A."/>
            <person name="Metz B."/>
            <person name="Misra M."/>
            <person name="Nevalainen H."/>
            <person name="Omann M."/>
            <person name="Packer N."/>
            <person name="Perrone G."/>
            <person name="Uresti-Rivera E.E."/>
            <person name="Salamov A."/>
            <person name="Schmoll M."/>
            <person name="Seiboth B."/>
            <person name="Shapiro H."/>
            <person name="Sukno S."/>
            <person name="Tamayo-Ramos J.A."/>
            <person name="Tisch D."/>
            <person name="Wiest A."/>
            <person name="Wilkinson H.H."/>
            <person name="Zhang M."/>
            <person name="Coutinho P.M."/>
            <person name="Kenerley C.M."/>
            <person name="Monte E."/>
            <person name="Baker S.E."/>
            <person name="Grigoriev I.V."/>
        </authorList>
    </citation>
    <scope>NUCLEOTIDE SEQUENCE [LARGE SCALE GENOMIC DNA]</scope>
    <source>
        <strain evidence="2">ATCC 20476 / IMI 206040</strain>
    </source>
</reference>
<evidence type="ECO:0000313" key="2">
    <source>
        <dbReference type="Proteomes" id="UP000005426"/>
    </source>
</evidence>
<dbReference type="OrthoDB" id="5289641at2759"/>
<dbReference type="Proteomes" id="UP000005426">
    <property type="component" value="Unassembled WGS sequence"/>
</dbReference>
<comment type="caution">
    <text evidence="1">The sequence shown here is derived from an EMBL/GenBank/DDBJ whole genome shotgun (WGS) entry which is preliminary data.</text>
</comment>
<sequence>MDQIASDISTIAADDCPTPTSTIMTNAIFADEKDAMIPVTEAPHVEHHPAADRTFMIRTKQQPYRYLSLENGELRLLESVEAGGGWLWHCFKNCGWFGFRNTVSGTYLGHAWWDGQHRLLAKAPHHQADEYFIADRQTDGGYTLLALNDNKLLPVAIAGVHDMLLRQAEEPIGTAWEFVDTKFISMQVQLKRL</sequence>
<dbReference type="OMA" id="GIVWDFI"/>
<keyword evidence="2" id="KW-1185">Reference proteome</keyword>
<name>G9P4D5_HYPAI</name>
<dbReference type="InterPro" id="IPR035992">
    <property type="entry name" value="Ricin_B-like_lectins"/>
</dbReference>
<dbReference type="eggNOG" id="ENOG502T154">
    <property type="taxonomic scope" value="Eukaryota"/>
</dbReference>
<dbReference type="EMBL" id="ABDG02000027">
    <property type="protein sequence ID" value="EHK41136.1"/>
    <property type="molecule type" value="Genomic_DNA"/>
</dbReference>
<dbReference type="SUPFAM" id="SSF50370">
    <property type="entry name" value="Ricin B-like lectins"/>
    <property type="match status" value="1"/>
</dbReference>
<dbReference type="GeneID" id="25783601"/>
<dbReference type="KEGG" id="tatv:25783601"/>
<dbReference type="PANTHER" id="PTHR39697">
    <property type="entry name" value="RICIN B LECTIN DOMAIN-CONTAINING PROTEIN-RELATED"/>
    <property type="match status" value="1"/>
</dbReference>
<gene>
    <name evidence="1" type="ORF">TRIATDRAFT_321388</name>
</gene>